<evidence type="ECO:0000256" key="2">
    <source>
        <dbReference type="SAM" id="Phobius"/>
    </source>
</evidence>
<organism evidence="4 5">
    <name type="scientific">Paenibacillus glucanolyticus</name>
    <dbReference type="NCBI Taxonomy" id="59843"/>
    <lineage>
        <taxon>Bacteria</taxon>
        <taxon>Bacillati</taxon>
        <taxon>Bacillota</taxon>
        <taxon>Bacilli</taxon>
        <taxon>Bacillales</taxon>
        <taxon>Paenibacillaceae</taxon>
        <taxon>Paenibacillus</taxon>
    </lineage>
</organism>
<dbReference type="EMBL" id="LWMH01000002">
    <property type="protein sequence ID" value="KZS44372.1"/>
    <property type="molecule type" value="Genomic_DNA"/>
</dbReference>
<evidence type="ECO:0000256" key="1">
    <source>
        <dbReference type="SAM" id="MobiDB-lite"/>
    </source>
</evidence>
<keyword evidence="5" id="KW-1185">Reference proteome</keyword>
<dbReference type="OrthoDB" id="996097at2"/>
<dbReference type="InterPro" id="IPR036582">
    <property type="entry name" value="Mao_N_sf"/>
</dbReference>
<name>A0A163FGI2_9BACL</name>
<protein>
    <recommendedName>
        <fullName evidence="3">Copper amine oxidase-like N-terminal domain-containing protein</fullName>
    </recommendedName>
</protein>
<keyword evidence="2" id="KW-0812">Transmembrane</keyword>
<comment type="caution">
    <text evidence="4">The sequence shown here is derived from an EMBL/GenBank/DDBJ whole genome shotgun (WGS) entry which is preliminary data.</text>
</comment>
<feature type="transmembrane region" description="Helical" evidence="2">
    <location>
        <begin position="37"/>
        <end position="58"/>
    </location>
</feature>
<dbReference type="Pfam" id="PF07833">
    <property type="entry name" value="Cu_amine_oxidN1"/>
    <property type="match status" value="1"/>
</dbReference>
<sequence length="514" mass="58458">MNMPSTSTAAKSAPSKRHAVAGPQPARASRRAGKRMLIQFALVSIAAALLISCMTFVLDPFQFYRKATWYSPVFTGEQRYQNPGLARNYPYDTIILGTSMTENFLPSEVGEALGGQALKLSMRGSTADEQFKIASLALETGKVKRVLWGLDYFALKNPDEGTDANFPDYLYDDIWWNDYKYWFNYSAYENFARGIAKSLLGGTPQNIEYLYNWNDEASYGSDQVMNAYDRARNTEHYFGVNEEPLEEVQHHFNTYVLSLVEAYPEVEFIVYSPPYSILRQKLWQDSNPARYSNQLEMKTWMFQQFNRYRNTQVYDFQAEADWTYDFSLFKDLSHHSQDINSRITWAISEGDVRYKVTPDNVEAFTERLSRQVDTVLITGKEARNVEVLIDGNGEPISFTSRMMPDETELMVPVKEAVEALGISAAYDAGIVTLSGRGPAVELKVDSTQAWESRSKEDRKNGVAKSEVTLRHAPYVAGGKTMVPLLQTAELLGYNVVIEKPDYYTLRYVLDRPAS</sequence>
<dbReference type="Gene3D" id="3.30.457.10">
    <property type="entry name" value="Copper amine oxidase-like, N-terminal domain"/>
    <property type="match status" value="1"/>
</dbReference>
<gene>
    <name evidence="4" type="ORF">AWU65_30400</name>
</gene>
<dbReference type="GeneID" id="97553951"/>
<feature type="domain" description="Copper amine oxidase-like N-terminal" evidence="3">
    <location>
        <begin position="392"/>
        <end position="496"/>
    </location>
</feature>
<dbReference type="SUPFAM" id="SSF55383">
    <property type="entry name" value="Copper amine oxidase, domain N"/>
    <property type="match status" value="1"/>
</dbReference>
<reference evidence="4" key="1">
    <citation type="journal article" date="2016" name="Genome Announc.">
        <title>Draft genomes of two strains of Paenibacillus glucanolyticus with capability to degrade lignocellulose.</title>
        <authorList>
            <person name="Mathews S.L."/>
            <person name="Pawlak J."/>
            <person name="Grunden A.M."/>
        </authorList>
    </citation>
    <scope>NUCLEOTIDE SEQUENCE [LARGE SCALE GENOMIC DNA]</scope>
    <source>
        <strain evidence="4">SLM1</strain>
    </source>
</reference>
<dbReference type="InterPro" id="IPR012854">
    <property type="entry name" value="Cu_amine_oxidase-like_N"/>
</dbReference>
<evidence type="ECO:0000313" key="5">
    <source>
        <dbReference type="Proteomes" id="UP000076796"/>
    </source>
</evidence>
<keyword evidence="2" id="KW-0472">Membrane</keyword>
<keyword evidence="2" id="KW-1133">Transmembrane helix</keyword>
<dbReference type="Proteomes" id="UP000076796">
    <property type="component" value="Unassembled WGS sequence"/>
</dbReference>
<dbReference type="AlphaFoldDB" id="A0A163FGI2"/>
<feature type="compositionally biased region" description="Low complexity" evidence="1">
    <location>
        <begin position="1"/>
        <end position="13"/>
    </location>
</feature>
<evidence type="ECO:0000313" key="4">
    <source>
        <dbReference type="EMBL" id="KZS44372.1"/>
    </source>
</evidence>
<feature type="region of interest" description="Disordered" evidence="1">
    <location>
        <begin position="1"/>
        <end position="28"/>
    </location>
</feature>
<accession>A0A163FGI2</accession>
<evidence type="ECO:0000259" key="3">
    <source>
        <dbReference type="Pfam" id="PF07833"/>
    </source>
</evidence>
<proteinExistence type="predicted"/>
<dbReference type="RefSeq" id="WP_063480383.1">
    <property type="nucleotide sequence ID" value="NZ_CP147845.1"/>
</dbReference>
<dbReference type="STRING" id="59843.A3958_02655"/>